<dbReference type="OrthoDB" id="37333at2759"/>
<keyword evidence="2" id="KW-1133">Transmembrane helix</keyword>
<evidence type="ECO:0000256" key="1">
    <source>
        <dbReference type="SAM" id="MobiDB-lite"/>
    </source>
</evidence>
<dbReference type="AlphaFoldDB" id="A0A1E7FHC8"/>
<keyword evidence="4" id="KW-1185">Reference proteome</keyword>
<feature type="transmembrane region" description="Helical" evidence="2">
    <location>
        <begin position="79"/>
        <end position="96"/>
    </location>
</feature>
<organism evidence="3 4">
    <name type="scientific">Fragilariopsis cylindrus CCMP1102</name>
    <dbReference type="NCBI Taxonomy" id="635003"/>
    <lineage>
        <taxon>Eukaryota</taxon>
        <taxon>Sar</taxon>
        <taxon>Stramenopiles</taxon>
        <taxon>Ochrophyta</taxon>
        <taxon>Bacillariophyta</taxon>
        <taxon>Bacillariophyceae</taxon>
        <taxon>Bacillariophycidae</taxon>
        <taxon>Bacillariales</taxon>
        <taxon>Bacillariaceae</taxon>
        <taxon>Fragilariopsis</taxon>
    </lineage>
</organism>
<name>A0A1E7FHC8_9STRA</name>
<gene>
    <name evidence="3" type="ORF">FRACYDRAFT_184092</name>
</gene>
<dbReference type="InParanoid" id="A0A1E7FHC8"/>
<reference evidence="3 4" key="1">
    <citation type="submission" date="2016-09" db="EMBL/GenBank/DDBJ databases">
        <title>Extensive genetic diversity and differential bi-allelic expression allows diatom success in the polar Southern Ocean.</title>
        <authorList>
            <consortium name="DOE Joint Genome Institute"/>
            <person name="Mock T."/>
            <person name="Otillar R.P."/>
            <person name="Strauss J."/>
            <person name="Dupont C."/>
            <person name="Frickenhaus S."/>
            <person name="Maumus F."/>
            <person name="Mcmullan M."/>
            <person name="Sanges R."/>
            <person name="Schmutz J."/>
            <person name="Toseland A."/>
            <person name="Valas R."/>
            <person name="Veluchamy A."/>
            <person name="Ward B.J."/>
            <person name="Allen A."/>
            <person name="Barry K."/>
            <person name="Falciatore A."/>
            <person name="Ferrante M."/>
            <person name="Fortunato A.E."/>
            <person name="Gloeckner G."/>
            <person name="Gruber A."/>
            <person name="Hipkin R."/>
            <person name="Janech M."/>
            <person name="Kroth P."/>
            <person name="Leese F."/>
            <person name="Lindquist E."/>
            <person name="Lyon B.R."/>
            <person name="Martin J."/>
            <person name="Mayer C."/>
            <person name="Parker M."/>
            <person name="Quesneville H."/>
            <person name="Raymond J."/>
            <person name="Uhlig C."/>
            <person name="Valentin K.U."/>
            <person name="Worden A.Z."/>
            <person name="Armbrust E.V."/>
            <person name="Bowler C."/>
            <person name="Green B."/>
            <person name="Moulton V."/>
            <person name="Van Oosterhout C."/>
            <person name="Grigoriev I."/>
        </authorList>
    </citation>
    <scope>NUCLEOTIDE SEQUENCE [LARGE SCALE GENOMIC DNA]</scope>
    <source>
        <strain evidence="3 4">CCMP1102</strain>
    </source>
</reference>
<dbReference type="EMBL" id="KV784357">
    <property type="protein sequence ID" value="OEU17581.1"/>
    <property type="molecule type" value="Genomic_DNA"/>
</dbReference>
<feature type="transmembrane region" description="Helical" evidence="2">
    <location>
        <begin position="56"/>
        <end position="73"/>
    </location>
</feature>
<feature type="region of interest" description="Disordered" evidence="1">
    <location>
        <begin position="18"/>
        <end position="37"/>
    </location>
</feature>
<accession>A0A1E7FHC8</accession>
<keyword evidence="2" id="KW-0812">Transmembrane</keyword>
<dbReference type="KEGG" id="fcy:FRACYDRAFT_184092"/>
<dbReference type="Proteomes" id="UP000095751">
    <property type="component" value="Unassembled WGS sequence"/>
</dbReference>
<evidence type="ECO:0000313" key="4">
    <source>
        <dbReference type="Proteomes" id="UP000095751"/>
    </source>
</evidence>
<sequence length="266" mass="29735">MSVPTTSLIDDDYQVEVGRDDGPASINSSATYGPTKEEDMRPLVKPYSKMNLREKIAFVVAWITFILAFSTMIVEGSKFALASWILSMIMGPYLYYQKVALTNIAIMKETKNSLERDVSRLKGESTKLSYIVDELDGRVEDLLDVEDALEIISNSDGQSVDALQQHIKSNTEKVEHMDRSVQGRVIETLVSLIYQESNTNSSEEDVATIIRNLNDVSGLYINEDRLRRTLNCGSPIGESIIDVLQNLLDEEISAKKSIFGVVPKRS</sequence>
<proteinExistence type="predicted"/>
<protein>
    <submittedName>
        <fullName evidence="3">Uncharacterized protein</fullName>
    </submittedName>
</protein>
<evidence type="ECO:0000256" key="2">
    <source>
        <dbReference type="SAM" id="Phobius"/>
    </source>
</evidence>
<keyword evidence="2" id="KW-0472">Membrane</keyword>
<evidence type="ECO:0000313" key="3">
    <source>
        <dbReference type="EMBL" id="OEU17581.1"/>
    </source>
</evidence>